<gene>
    <name evidence="2" type="ORF">NDU88_003871</name>
</gene>
<reference evidence="2" key="1">
    <citation type="journal article" date="2022" name="bioRxiv">
        <title>Sequencing and chromosome-scale assembly of the giantPleurodeles waltlgenome.</title>
        <authorList>
            <person name="Brown T."/>
            <person name="Elewa A."/>
            <person name="Iarovenko S."/>
            <person name="Subramanian E."/>
            <person name="Araus A.J."/>
            <person name="Petzold A."/>
            <person name="Susuki M."/>
            <person name="Suzuki K.-i.T."/>
            <person name="Hayashi T."/>
            <person name="Toyoda A."/>
            <person name="Oliveira C."/>
            <person name="Osipova E."/>
            <person name="Leigh N.D."/>
            <person name="Simon A."/>
            <person name="Yun M.H."/>
        </authorList>
    </citation>
    <scope>NUCLEOTIDE SEQUENCE</scope>
    <source>
        <strain evidence="2">20211129_DDA</strain>
        <tissue evidence="2">Liver</tissue>
    </source>
</reference>
<organism evidence="2 3">
    <name type="scientific">Pleurodeles waltl</name>
    <name type="common">Iberian ribbed newt</name>
    <dbReference type="NCBI Taxonomy" id="8319"/>
    <lineage>
        <taxon>Eukaryota</taxon>
        <taxon>Metazoa</taxon>
        <taxon>Chordata</taxon>
        <taxon>Craniata</taxon>
        <taxon>Vertebrata</taxon>
        <taxon>Euteleostomi</taxon>
        <taxon>Amphibia</taxon>
        <taxon>Batrachia</taxon>
        <taxon>Caudata</taxon>
        <taxon>Salamandroidea</taxon>
        <taxon>Salamandridae</taxon>
        <taxon>Pleurodelinae</taxon>
        <taxon>Pleurodeles</taxon>
    </lineage>
</organism>
<accession>A0AAV7TSC8</accession>
<comment type="caution">
    <text evidence="2">The sequence shown here is derived from an EMBL/GenBank/DDBJ whole genome shotgun (WGS) entry which is preliminary data.</text>
</comment>
<sequence length="149" mass="16139">MKTANKQYNDCSIQLLCTDMSINGQLCISGRSGTQVRRLLHLPQLNKHRITTNGQAVLPEAHVASLHSVTSSAPAHTTKEFSHAVNVAGDVAFQPLVMRPLAARSPRSINLNEALCLLVLGYSPSRQASHVDRNGHDVQSDSDVATPHQ</sequence>
<dbReference type="EMBL" id="JANPWB010000006">
    <property type="protein sequence ID" value="KAJ1178628.1"/>
    <property type="molecule type" value="Genomic_DNA"/>
</dbReference>
<feature type="region of interest" description="Disordered" evidence="1">
    <location>
        <begin position="128"/>
        <end position="149"/>
    </location>
</feature>
<name>A0AAV7TSC8_PLEWA</name>
<feature type="compositionally biased region" description="Basic and acidic residues" evidence="1">
    <location>
        <begin position="129"/>
        <end position="139"/>
    </location>
</feature>
<dbReference type="AlphaFoldDB" id="A0AAV7TSC8"/>
<protein>
    <submittedName>
        <fullName evidence="2">Uncharacterized protein</fullName>
    </submittedName>
</protein>
<proteinExistence type="predicted"/>
<evidence type="ECO:0000313" key="2">
    <source>
        <dbReference type="EMBL" id="KAJ1178628.1"/>
    </source>
</evidence>
<evidence type="ECO:0000313" key="3">
    <source>
        <dbReference type="Proteomes" id="UP001066276"/>
    </source>
</evidence>
<keyword evidence="3" id="KW-1185">Reference proteome</keyword>
<dbReference type="Proteomes" id="UP001066276">
    <property type="component" value="Chromosome 3_2"/>
</dbReference>
<evidence type="ECO:0000256" key="1">
    <source>
        <dbReference type="SAM" id="MobiDB-lite"/>
    </source>
</evidence>